<organism evidence="10 11">
    <name type="scientific">Cordyceps fumosorosea (strain ARSEF 2679)</name>
    <name type="common">Isaria fumosorosea</name>
    <dbReference type="NCBI Taxonomy" id="1081104"/>
    <lineage>
        <taxon>Eukaryota</taxon>
        <taxon>Fungi</taxon>
        <taxon>Dikarya</taxon>
        <taxon>Ascomycota</taxon>
        <taxon>Pezizomycotina</taxon>
        <taxon>Sordariomycetes</taxon>
        <taxon>Hypocreomycetidae</taxon>
        <taxon>Hypocreales</taxon>
        <taxon>Cordycipitaceae</taxon>
        <taxon>Cordyceps</taxon>
    </lineage>
</organism>
<reference evidence="10 11" key="1">
    <citation type="journal article" date="2016" name="Genome Biol. Evol.">
        <title>Divergent and convergent evolution of fungal pathogenicity.</title>
        <authorList>
            <person name="Shang Y."/>
            <person name="Xiao G."/>
            <person name="Zheng P."/>
            <person name="Cen K."/>
            <person name="Zhan S."/>
            <person name="Wang C."/>
        </authorList>
    </citation>
    <scope>NUCLEOTIDE SEQUENCE [LARGE SCALE GENOMIC DNA]</scope>
    <source>
        <strain evidence="10 11">ARSEF 2679</strain>
    </source>
</reference>
<comment type="caution">
    <text evidence="10">The sequence shown here is derived from an EMBL/GenBank/DDBJ whole genome shotgun (WGS) entry which is preliminary data.</text>
</comment>
<feature type="transmembrane region" description="Helical" evidence="7">
    <location>
        <begin position="615"/>
        <end position="636"/>
    </location>
</feature>
<feature type="compositionally biased region" description="Basic and acidic residues" evidence="6">
    <location>
        <begin position="182"/>
        <end position="192"/>
    </location>
</feature>
<keyword evidence="4 7" id="KW-0472">Membrane</keyword>
<dbReference type="GO" id="GO:0022857">
    <property type="term" value="F:transmembrane transporter activity"/>
    <property type="evidence" value="ECO:0007669"/>
    <property type="project" value="InterPro"/>
</dbReference>
<feature type="transmembrane region" description="Helical" evidence="7">
    <location>
        <begin position="747"/>
        <end position="764"/>
    </location>
</feature>
<feature type="transmembrane region" description="Helical" evidence="7">
    <location>
        <begin position="797"/>
        <end position="821"/>
    </location>
</feature>
<feature type="compositionally biased region" description="Polar residues" evidence="6">
    <location>
        <begin position="194"/>
        <end position="205"/>
    </location>
</feature>
<dbReference type="Pfam" id="PF12821">
    <property type="entry name" value="ThrE_2"/>
    <property type="match status" value="1"/>
</dbReference>
<feature type="transmembrane region" description="Helical" evidence="7">
    <location>
        <begin position="770"/>
        <end position="790"/>
    </location>
</feature>
<evidence type="ECO:0000259" key="8">
    <source>
        <dbReference type="Pfam" id="PF06738"/>
    </source>
</evidence>
<feature type="compositionally biased region" description="Basic residues" evidence="6">
    <location>
        <begin position="418"/>
        <end position="427"/>
    </location>
</feature>
<feature type="transmembrane region" description="Helical" evidence="7">
    <location>
        <begin position="682"/>
        <end position="703"/>
    </location>
</feature>
<dbReference type="PANTHER" id="PTHR31082:SF4">
    <property type="entry name" value="PHEROMONE-REGULATED MEMBRANE PROTEIN 10"/>
    <property type="match status" value="1"/>
</dbReference>
<dbReference type="RefSeq" id="XP_018705428.1">
    <property type="nucleotide sequence ID" value="XM_018847221.1"/>
</dbReference>
<feature type="compositionally biased region" description="Polar residues" evidence="6">
    <location>
        <begin position="1"/>
        <end position="10"/>
    </location>
</feature>
<name>A0A167ZF36_CORFA</name>
<dbReference type="Proteomes" id="UP000076744">
    <property type="component" value="Unassembled WGS sequence"/>
</dbReference>
<dbReference type="AlphaFoldDB" id="A0A167ZF36"/>
<evidence type="ECO:0000256" key="1">
    <source>
        <dbReference type="ARBA" id="ARBA00004141"/>
    </source>
</evidence>
<feature type="transmembrane region" description="Helical" evidence="7">
    <location>
        <begin position="589"/>
        <end position="608"/>
    </location>
</feature>
<feature type="compositionally biased region" description="Low complexity" evidence="6">
    <location>
        <begin position="37"/>
        <end position="47"/>
    </location>
</feature>
<sequence length="888" mass="95397">MDESGASTTPEDPDPGSESRPKYEDFAHHQPVYGDWPPESTTETTPSQNVAIQDWPRSTTAPAVEFQSTPPEVTSPADVAAAVKKEKGRVRFNSNAGAQLRPPINPSVPQTGPERRSSTVPPRPSALRNHSSGSIPTTGYFAREAAAATAAAAAAAGHHEVSGNQFIEDSPEKQISAAAAQERAKKVADKLQRGSPTHSRNNSFDSPPVSVDGDAEPFPSDGSIPLRSMGHTRSESGEDDWQLLQQLEEPPQTRNDEAFDLVRSHTMRRQEKTPDEVTVVDPDEQVAATTTVTTTGNAIEVDDWNAGGYDGVVSVPTPKHYRGGVLAQLLKLYKPSETNGGGNARRSGGHQRNISASSAGHTTSGSESGHTTPSRRKWYEQNRSQDTLANLIEASARLANPNLGHHHDGGAGSSSASPKKKRPKAKRMGSSSLFHGHHNGHKEETRIAVHIAGILARQGYIIKLCRALMLYGAPTHRLEEYLSMSARVLEIEGQFLYLPGCMVISFDDKSTHTTEVRIVRTVQGIDLGKLKDVHQVYKEVMHDVIGVEEGAERIDAIIAAREKFHPWTRVLIFGLTSATAAPFSFKARFIDLPLAFCFGCLVGALQLIVAPKSNLYSNVFEVSATVIVSFMGRAFGSISDSNLFCFSAITQGGIVMLLPGYSVLCSALELQARAIVPGSIRIVYAIIYSLLLGFGITVGASLWGIFDKNATSQTQCSNPMSPYVAFTFVPLFIICISVLYQAKWRQMPVMVIIAFSGYIVNYFSSVRFVASPQIANTLGALCVGVLANLYSRIRHGVAAATLIPAIFVQVPGGLAATGGLLSGLRTANMLTNSNSTETPGESANAMSTVVFDVAASMIQIAIGIAVGLFLSALLIYPLGKRRSGLFSF</sequence>
<dbReference type="OrthoDB" id="413008at2759"/>
<comment type="similarity">
    <text evidence="5">Belongs to the ThrE exporter (TC 2.A.79) family.</text>
</comment>
<feature type="domain" description="Threonine/Serine exporter ThrE" evidence="9">
    <location>
        <begin position="727"/>
        <end position="872"/>
    </location>
</feature>
<feature type="region of interest" description="Disordered" evidence="6">
    <location>
        <begin position="400"/>
        <end position="438"/>
    </location>
</feature>
<feature type="compositionally biased region" description="Polar residues" evidence="6">
    <location>
        <begin position="48"/>
        <end position="72"/>
    </location>
</feature>
<accession>A0A167ZF36</accession>
<keyword evidence="11" id="KW-1185">Reference proteome</keyword>
<feature type="compositionally biased region" description="Low complexity" evidence="6">
    <location>
        <begin position="355"/>
        <end position="372"/>
    </location>
</feature>
<feature type="transmembrane region" description="Helical" evidence="7">
    <location>
        <begin position="853"/>
        <end position="876"/>
    </location>
</feature>
<dbReference type="EMBL" id="AZHB01000007">
    <property type="protein sequence ID" value="OAA67439.1"/>
    <property type="molecule type" value="Genomic_DNA"/>
</dbReference>
<dbReference type="GO" id="GO:0016020">
    <property type="term" value="C:membrane"/>
    <property type="evidence" value="ECO:0007669"/>
    <property type="project" value="UniProtKB-SubCell"/>
</dbReference>
<feature type="region of interest" description="Disordered" evidence="6">
    <location>
        <begin position="337"/>
        <end position="377"/>
    </location>
</feature>
<dbReference type="InterPro" id="IPR010619">
    <property type="entry name" value="ThrE-like_N"/>
</dbReference>
<feature type="compositionally biased region" description="Basic and acidic residues" evidence="6">
    <location>
        <begin position="17"/>
        <end position="28"/>
    </location>
</feature>
<feature type="transmembrane region" description="Helical" evidence="7">
    <location>
        <begin position="648"/>
        <end position="670"/>
    </location>
</feature>
<dbReference type="InterPro" id="IPR024528">
    <property type="entry name" value="ThrE_2"/>
</dbReference>
<feature type="domain" description="Threonine/serine exporter-like N-terminal" evidence="8">
    <location>
        <begin position="460"/>
        <end position="702"/>
    </location>
</feature>
<gene>
    <name evidence="10" type="ORF">ISF_03615</name>
</gene>
<evidence type="ECO:0000256" key="3">
    <source>
        <dbReference type="ARBA" id="ARBA00022989"/>
    </source>
</evidence>
<keyword evidence="2 7" id="KW-0812">Transmembrane</keyword>
<dbReference type="GeneID" id="30019907"/>
<proteinExistence type="inferred from homology"/>
<evidence type="ECO:0000256" key="2">
    <source>
        <dbReference type="ARBA" id="ARBA00022692"/>
    </source>
</evidence>
<protein>
    <submittedName>
        <fullName evidence="10">DUF1212 domain membrane protein Prm10</fullName>
    </submittedName>
</protein>
<evidence type="ECO:0000313" key="10">
    <source>
        <dbReference type="EMBL" id="OAA67439.1"/>
    </source>
</evidence>
<feature type="compositionally biased region" description="Polar residues" evidence="6">
    <location>
        <begin position="128"/>
        <end position="137"/>
    </location>
</feature>
<evidence type="ECO:0000256" key="4">
    <source>
        <dbReference type="ARBA" id="ARBA00023136"/>
    </source>
</evidence>
<feature type="transmembrane region" description="Helical" evidence="7">
    <location>
        <begin position="723"/>
        <end position="740"/>
    </location>
</feature>
<feature type="region of interest" description="Disordered" evidence="6">
    <location>
        <begin position="1"/>
        <end position="238"/>
    </location>
</feature>
<keyword evidence="3 7" id="KW-1133">Transmembrane helix</keyword>
<feature type="compositionally biased region" description="Low complexity" evidence="6">
    <location>
        <begin position="145"/>
        <end position="156"/>
    </location>
</feature>
<dbReference type="PANTHER" id="PTHR31082">
    <property type="entry name" value="PHEROMONE-REGULATED MEMBRANE PROTEIN 10"/>
    <property type="match status" value="1"/>
</dbReference>
<evidence type="ECO:0000313" key="11">
    <source>
        <dbReference type="Proteomes" id="UP000076744"/>
    </source>
</evidence>
<dbReference type="Pfam" id="PF06738">
    <property type="entry name" value="ThrE"/>
    <property type="match status" value="1"/>
</dbReference>
<evidence type="ECO:0000259" key="9">
    <source>
        <dbReference type="Pfam" id="PF12821"/>
    </source>
</evidence>
<comment type="subcellular location">
    <subcellularLocation>
        <location evidence="1">Membrane</location>
        <topology evidence="1">Multi-pass membrane protein</topology>
    </subcellularLocation>
</comment>
<evidence type="ECO:0000256" key="7">
    <source>
        <dbReference type="SAM" id="Phobius"/>
    </source>
</evidence>
<evidence type="ECO:0000256" key="6">
    <source>
        <dbReference type="SAM" id="MobiDB-lite"/>
    </source>
</evidence>
<dbReference type="InterPro" id="IPR051361">
    <property type="entry name" value="ThrE/Ser_Exporter"/>
</dbReference>
<evidence type="ECO:0000256" key="5">
    <source>
        <dbReference type="ARBA" id="ARBA00034125"/>
    </source>
</evidence>